<organism evidence="2 3">
    <name type="scientific">Ancylobacter novellus (strain ATCC 8093 / DSM 506 / JCM 20403 / CCM 1077 / IAM 12100 / NBRC 12443 / NCIMB 10456)</name>
    <name type="common">Starkeya novella</name>
    <dbReference type="NCBI Taxonomy" id="639283"/>
    <lineage>
        <taxon>Bacteria</taxon>
        <taxon>Pseudomonadati</taxon>
        <taxon>Pseudomonadota</taxon>
        <taxon>Alphaproteobacteria</taxon>
        <taxon>Hyphomicrobiales</taxon>
        <taxon>Xanthobacteraceae</taxon>
        <taxon>Ancylobacter</taxon>
    </lineage>
</organism>
<feature type="domain" description="Glycosyl transferase family 1" evidence="1">
    <location>
        <begin position="198"/>
        <end position="357"/>
    </location>
</feature>
<dbReference type="HOGENOM" id="CLU_043949_0_0_5"/>
<gene>
    <name evidence="2" type="ordered locus">Snov_1136</name>
</gene>
<dbReference type="SUPFAM" id="SSF53756">
    <property type="entry name" value="UDP-Glycosyltransferase/glycogen phosphorylase"/>
    <property type="match status" value="1"/>
</dbReference>
<evidence type="ECO:0000313" key="3">
    <source>
        <dbReference type="Proteomes" id="UP000006633"/>
    </source>
</evidence>
<dbReference type="EMBL" id="CP002026">
    <property type="protein sequence ID" value="ADH88455.1"/>
    <property type="molecule type" value="Genomic_DNA"/>
</dbReference>
<reference evidence="2 3" key="1">
    <citation type="journal article" date="2012" name="Stand. Genomic Sci.">
        <title>Complete genome sequence of the facultatively chemolithoautotrophic and methylotrophic alpha Proteobacterium Starkeya novella type strain (ATCC 8093(T)).</title>
        <authorList>
            <person name="Kappler U."/>
            <person name="Davenport K."/>
            <person name="Beatson S."/>
            <person name="Lucas S."/>
            <person name="Lapidus A."/>
            <person name="Copeland A."/>
            <person name="Berry K.W."/>
            <person name="Glavina Del Rio T."/>
            <person name="Hammon N."/>
            <person name="Dalin E."/>
            <person name="Tice H."/>
            <person name="Pitluck S."/>
            <person name="Richardson P."/>
            <person name="Bruce D."/>
            <person name="Goodwin L.A."/>
            <person name="Han C."/>
            <person name="Tapia R."/>
            <person name="Detter J.C."/>
            <person name="Chang Y.J."/>
            <person name="Jeffries C.D."/>
            <person name="Land M."/>
            <person name="Hauser L."/>
            <person name="Kyrpides N.C."/>
            <person name="Goker M."/>
            <person name="Ivanova N."/>
            <person name="Klenk H.P."/>
            <person name="Woyke T."/>
        </authorList>
    </citation>
    <scope>NUCLEOTIDE SEQUENCE [LARGE SCALE GENOMIC DNA]</scope>
    <source>
        <strain evidence="3">ATCC 8093 / DSM 506 / JCM 20403 / CCM 1077 / IAM 12100 / NBRC 12443 / NCIMB 10456</strain>
    </source>
</reference>
<evidence type="ECO:0000259" key="1">
    <source>
        <dbReference type="Pfam" id="PF00534"/>
    </source>
</evidence>
<dbReference type="Proteomes" id="UP000006633">
    <property type="component" value="Chromosome"/>
</dbReference>
<dbReference type="GO" id="GO:0016757">
    <property type="term" value="F:glycosyltransferase activity"/>
    <property type="evidence" value="ECO:0007669"/>
    <property type="project" value="InterPro"/>
</dbReference>
<dbReference type="CAZy" id="GT4">
    <property type="family name" value="Glycosyltransferase Family 4"/>
</dbReference>
<dbReference type="Pfam" id="PF00534">
    <property type="entry name" value="Glycos_transf_1"/>
    <property type="match status" value="1"/>
</dbReference>
<keyword evidence="2" id="KW-0808">Transferase</keyword>
<evidence type="ECO:0000313" key="2">
    <source>
        <dbReference type="EMBL" id="ADH88455.1"/>
    </source>
</evidence>
<protein>
    <submittedName>
        <fullName evidence="2">Glycosyl transferase group 1</fullName>
    </submittedName>
</protein>
<accession>D7A7K7</accession>
<dbReference type="AlphaFoldDB" id="D7A7K7"/>
<dbReference type="eggNOG" id="COG0438">
    <property type="taxonomic scope" value="Bacteria"/>
</dbReference>
<dbReference type="Gene3D" id="3.40.50.2000">
    <property type="entry name" value="Glycogen Phosphorylase B"/>
    <property type="match status" value="1"/>
</dbReference>
<dbReference type="RefSeq" id="WP_013165960.1">
    <property type="nucleotide sequence ID" value="NC_014217.1"/>
</dbReference>
<dbReference type="STRING" id="639283.Snov_1136"/>
<dbReference type="OrthoDB" id="5172124at2"/>
<keyword evidence="3" id="KW-1185">Reference proteome</keyword>
<sequence>MISKIAWMTPWNGRSAIANFSAHIVRELRERGCRVQIVRTESAEGLALAPLDDIEPVLSLAHIAPESLACDALVANIGNYFPYHGALPGFMDEHPVLGIFHDGFLADFAAAWADGTNGGNITPTQLASAVYGDLGPGPYWLPLVKMAEERSMLEWLSPMVSGAVVHSNSWAARLRESCPGDVLVRPLAMPDDNMPPPPEPRDDRLVVASIGYVNPNRQAEQVLYALASHGELRRRCEFRLIGPVTSETRVALESLALDLGLRRPSFTGWVEDAELRRLMATVDVLCCLRYPILETGSASLITAMRSARPVLVSDHGGYADVPGDLVYRCSPGAEALDVAKHLLAIMNDRAAAAARGVRARSYSLDVNSARHYVDGLLPALARAAAAAPMVRSARNLGKQIGGLGLPADNETARRLESQLSAMFGEYPESGDA</sequence>
<proteinExistence type="predicted"/>
<name>D7A7K7_ANCN5</name>
<dbReference type="InterPro" id="IPR001296">
    <property type="entry name" value="Glyco_trans_1"/>
</dbReference>
<dbReference type="KEGG" id="sno:Snov_1136"/>